<protein>
    <submittedName>
        <fullName evidence="4">Crotonase/enoyl-CoA hydratase family protein</fullName>
    </submittedName>
</protein>
<dbReference type="PANTHER" id="PTHR43802">
    <property type="entry name" value="ENOYL-COA HYDRATASE"/>
    <property type="match status" value="1"/>
</dbReference>
<dbReference type="InterPro" id="IPR018376">
    <property type="entry name" value="Enoyl-CoA_hyd/isom_CS"/>
</dbReference>
<evidence type="ECO:0000256" key="3">
    <source>
        <dbReference type="SAM" id="MobiDB-lite"/>
    </source>
</evidence>
<dbReference type="Pfam" id="PF00378">
    <property type="entry name" value="ECH_1"/>
    <property type="match status" value="1"/>
</dbReference>
<dbReference type="PANTHER" id="PTHR43802:SF1">
    <property type="entry name" value="IP11341P-RELATED"/>
    <property type="match status" value="1"/>
</dbReference>
<name>A0A5C8PJR6_9HYPH</name>
<dbReference type="OrthoDB" id="5730382at2"/>
<accession>A0A5C8PJR6</accession>
<dbReference type="NCBIfam" id="NF006108">
    <property type="entry name" value="PRK08259.1"/>
    <property type="match status" value="1"/>
</dbReference>
<evidence type="ECO:0000256" key="2">
    <source>
        <dbReference type="RuleBase" id="RU003707"/>
    </source>
</evidence>
<dbReference type="EMBL" id="VDUZ01000022">
    <property type="protein sequence ID" value="TXL73880.1"/>
    <property type="molecule type" value="Genomic_DNA"/>
</dbReference>
<dbReference type="GO" id="GO:0003824">
    <property type="term" value="F:catalytic activity"/>
    <property type="evidence" value="ECO:0007669"/>
    <property type="project" value="InterPro"/>
</dbReference>
<comment type="similarity">
    <text evidence="1 2">Belongs to the enoyl-CoA hydratase/isomerase family.</text>
</comment>
<dbReference type="SUPFAM" id="SSF52096">
    <property type="entry name" value="ClpP/crotonase"/>
    <property type="match status" value="1"/>
</dbReference>
<evidence type="ECO:0000313" key="5">
    <source>
        <dbReference type="Proteomes" id="UP000321638"/>
    </source>
</evidence>
<evidence type="ECO:0000313" key="4">
    <source>
        <dbReference type="EMBL" id="TXL73880.1"/>
    </source>
</evidence>
<dbReference type="PROSITE" id="PS00166">
    <property type="entry name" value="ENOYL_COA_HYDRATASE"/>
    <property type="match status" value="1"/>
</dbReference>
<reference evidence="4 5" key="1">
    <citation type="submission" date="2019-06" db="EMBL/GenBank/DDBJ databases">
        <title>New taxonomy in bacterial strain CC-CFT640, isolated from vineyard.</title>
        <authorList>
            <person name="Lin S.-Y."/>
            <person name="Tsai C.-F."/>
            <person name="Young C.-C."/>
        </authorList>
    </citation>
    <scope>NUCLEOTIDE SEQUENCE [LARGE SCALE GENOMIC DNA]</scope>
    <source>
        <strain evidence="4 5">CC-CFT640</strain>
    </source>
</reference>
<keyword evidence="5" id="KW-1185">Reference proteome</keyword>
<dbReference type="CDD" id="cd06558">
    <property type="entry name" value="crotonase-like"/>
    <property type="match status" value="1"/>
</dbReference>
<evidence type="ECO:0000256" key="1">
    <source>
        <dbReference type="ARBA" id="ARBA00005254"/>
    </source>
</evidence>
<sequence length="274" mass="28561">MVQTTLGSGKILVSCNGPVTTIVINRPEVRNALDNECARALGAALRAFDADEAARVAVLTGAGGAFCAGADLKQLGAGVDYFPWAGSDDGPLRAALSKPVIAAVEGHACAGGLGVALFCDIRIIDDTAVFGVFSRRWGVPMSDGTTVRLPRIVGQGRALDMLITGCPIKADEAIAIGLATRKVARGTTRAEAEALAQQVAGFPQIALRSDRRSAYDSFDHDTEAAIRREMELSLEARRVESQVGAARFSQGEGRGGAFAMPAARHGGNDPARTN</sequence>
<dbReference type="Proteomes" id="UP000321638">
    <property type="component" value="Unassembled WGS sequence"/>
</dbReference>
<dbReference type="InterPro" id="IPR001753">
    <property type="entry name" value="Enoyl-CoA_hydra/iso"/>
</dbReference>
<dbReference type="RefSeq" id="WP_147848676.1">
    <property type="nucleotide sequence ID" value="NZ_VDUZ01000022.1"/>
</dbReference>
<gene>
    <name evidence="4" type="ORF">FHP25_19715</name>
</gene>
<dbReference type="Gene3D" id="3.90.226.10">
    <property type="entry name" value="2-enoyl-CoA Hydratase, Chain A, domain 1"/>
    <property type="match status" value="1"/>
</dbReference>
<dbReference type="InterPro" id="IPR029045">
    <property type="entry name" value="ClpP/crotonase-like_dom_sf"/>
</dbReference>
<dbReference type="Gene3D" id="1.10.287.2460">
    <property type="match status" value="1"/>
</dbReference>
<dbReference type="AlphaFoldDB" id="A0A5C8PJR6"/>
<comment type="caution">
    <text evidence="4">The sequence shown here is derived from an EMBL/GenBank/DDBJ whole genome shotgun (WGS) entry which is preliminary data.</text>
</comment>
<feature type="region of interest" description="Disordered" evidence="3">
    <location>
        <begin position="246"/>
        <end position="274"/>
    </location>
</feature>
<proteinExistence type="inferred from homology"/>
<organism evidence="4 5">
    <name type="scientific">Vineibacter terrae</name>
    <dbReference type="NCBI Taxonomy" id="2586908"/>
    <lineage>
        <taxon>Bacteria</taxon>
        <taxon>Pseudomonadati</taxon>
        <taxon>Pseudomonadota</taxon>
        <taxon>Alphaproteobacteria</taxon>
        <taxon>Hyphomicrobiales</taxon>
        <taxon>Vineibacter</taxon>
    </lineage>
</organism>